<dbReference type="GO" id="GO:0006355">
    <property type="term" value="P:regulation of DNA-templated transcription"/>
    <property type="evidence" value="ECO:0007669"/>
    <property type="project" value="InterPro"/>
</dbReference>
<evidence type="ECO:0000313" key="8">
    <source>
        <dbReference type="EMBL" id="THU34940.1"/>
    </source>
</evidence>
<dbReference type="SUPFAM" id="SSF52172">
    <property type="entry name" value="CheY-like"/>
    <property type="match status" value="1"/>
</dbReference>
<evidence type="ECO:0000259" key="7">
    <source>
        <dbReference type="PROSITE" id="PS50110"/>
    </source>
</evidence>
<dbReference type="OrthoDB" id="9797341at2"/>
<keyword evidence="9" id="KW-1185">Reference proteome</keyword>
<dbReference type="SMART" id="SM00448">
    <property type="entry name" value="REC"/>
    <property type="match status" value="1"/>
</dbReference>
<evidence type="ECO:0000313" key="9">
    <source>
        <dbReference type="Proteomes" id="UP000306918"/>
    </source>
</evidence>
<comment type="caution">
    <text evidence="8">The sequence shown here is derived from an EMBL/GenBank/DDBJ whole genome shotgun (WGS) entry which is preliminary data.</text>
</comment>
<sequence>MIRITIFEDNDPLRQLLAAVLNASNAFTLAGAYPDATDILNDLKQEQPDMVLMDIDMPGVSGLQALKMIKQFNPVIKVVMHTVFEDNDKIFESICAGADGYLLKSATEQELLQSLLQVHAGGAIMTPSVARKVLTLFAKFAPAKKGEEYNLSDREKDVLRLLIKGYSYKMVAAELNLAVETIRTYIKRMYEKLQVHSMSAAVAKALKEGLV</sequence>
<dbReference type="Pfam" id="PF00072">
    <property type="entry name" value="Response_reg"/>
    <property type="match status" value="1"/>
</dbReference>
<dbReference type="AlphaFoldDB" id="A0A4S8HIA4"/>
<evidence type="ECO:0000256" key="4">
    <source>
        <dbReference type="ARBA" id="ARBA00023163"/>
    </source>
</evidence>
<dbReference type="GO" id="GO:0000160">
    <property type="term" value="P:phosphorelay signal transduction system"/>
    <property type="evidence" value="ECO:0007669"/>
    <property type="project" value="InterPro"/>
</dbReference>
<dbReference type="SMART" id="SM00421">
    <property type="entry name" value="HTH_LUXR"/>
    <property type="match status" value="1"/>
</dbReference>
<dbReference type="PROSITE" id="PS50043">
    <property type="entry name" value="HTH_LUXR_2"/>
    <property type="match status" value="1"/>
</dbReference>
<keyword evidence="2" id="KW-0805">Transcription regulation</keyword>
<dbReference type="SUPFAM" id="SSF46894">
    <property type="entry name" value="C-terminal effector domain of the bipartite response regulators"/>
    <property type="match status" value="1"/>
</dbReference>
<dbReference type="InterPro" id="IPR058245">
    <property type="entry name" value="NreC/VraR/RcsB-like_REC"/>
</dbReference>
<dbReference type="InterPro" id="IPR001789">
    <property type="entry name" value="Sig_transdc_resp-reg_receiver"/>
</dbReference>
<dbReference type="InterPro" id="IPR011006">
    <property type="entry name" value="CheY-like_superfamily"/>
</dbReference>
<dbReference type="Pfam" id="PF00196">
    <property type="entry name" value="GerE"/>
    <property type="match status" value="1"/>
</dbReference>
<dbReference type="PANTHER" id="PTHR43214:SF24">
    <property type="entry name" value="TRANSCRIPTIONAL REGULATORY PROTEIN NARL-RELATED"/>
    <property type="match status" value="1"/>
</dbReference>
<dbReference type="GO" id="GO:0003677">
    <property type="term" value="F:DNA binding"/>
    <property type="evidence" value="ECO:0007669"/>
    <property type="project" value="UniProtKB-KW"/>
</dbReference>
<feature type="domain" description="HTH luxR-type" evidence="6">
    <location>
        <begin position="144"/>
        <end position="209"/>
    </location>
</feature>
<evidence type="ECO:0000256" key="1">
    <source>
        <dbReference type="ARBA" id="ARBA00022553"/>
    </source>
</evidence>
<dbReference type="Proteomes" id="UP000306918">
    <property type="component" value="Unassembled WGS sequence"/>
</dbReference>
<dbReference type="Gene3D" id="3.40.50.2300">
    <property type="match status" value="1"/>
</dbReference>
<organism evidence="8 9">
    <name type="scientific">Niastella caeni</name>
    <dbReference type="NCBI Taxonomy" id="2569763"/>
    <lineage>
        <taxon>Bacteria</taxon>
        <taxon>Pseudomonadati</taxon>
        <taxon>Bacteroidota</taxon>
        <taxon>Chitinophagia</taxon>
        <taxon>Chitinophagales</taxon>
        <taxon>Chitinophagaceae</taxon>
        <taxon>Niastella</taxon>
    </lineage>
</organism>
<dbReference type="CDD" id="cd06170">
    <property type="entry name" value="LuxR_C_like"/>
    <property type="match status" value="1"/>
</dbReference>
<dbReference type="CDD" id="cd17535">
    <property type="entry name" value="REC_NarL-like"/>
    <property type="match status" value="1"/>
</dbReference>
<dbReference type="RefSeq" id="WP_136579583.1">
    <property type="nucleotide sequence ID" value="NZ_STFF01000007.1"/>
</dbReference>
<dbReference type="PROSITE" id="PS00622">
    <property type="entry name" value="HTH_LUXR_1"/>
    <property type="match status" value="1"/>
</dbReference>
<keyword evidence="1 5" id="KW-0597">Phosphoprotein</keyword>
<gene>
    <name evidence="8" type="ORF">FAM09_23400</name>
</gene>
<accession>A0A4S8HIA4</accession>
<dbReference type="PROSITE" id="PS50110">
    <property type="entry name" value="RESPONSE_REGULATORY"/>
    <property type="match status" value="1"/>
</dbReference>
<keyword evidence="4" id="KW-0804">Transcription</keyword>
<dbReference type="InterPro" id="IPR000792">
    <property type="entry name" value="Tscrpt_reg_LuxR_C"/>
</dbReference>
<dbReference type="EMBL" id="STFF01000007">
    <property type="protein sequence ID" value="THU34940.1"/>
    <property type="molecule type" value="Genomic_DNA"/>
</dbReference>
<dbReference type="PANTHER" id="PTHR43214">
    <property type="entry name" value="TWO-COMPONENT RESPONSE REGULATOR"/>
    <property type="match status" value="1"/>
</dbReference>
<proteinExistence type="predicted"/>
<protein>
    <submittedName>
        <fullName evidence="8">Response regulator transcription factor</fullName>
    </submittedName>
</protein>
<evidence type="ECO:0000256" key="2">
    <source>
        <dbReference type="ARBA" id="ARBA00023015"/>
    </source>
</evidence>
<dbReference type="InterPro" id="IPR016032">
    <property type="entry name" value="Sig_transdc_resp-reg_C-effctor"/>
</dbReference>
<feature type="modified residue" description="4-aspartylphosphate" evidence="5">
    <location>
        <position position="54"/>
    </location>
</feature>
<dbReference type="InterPro" id="IPR039420">
    <property type="entry name" value="WalR-like"/>
</dbReference>
<evidence type="ECO:0000259" key="6">
    <source>
        <dbReference type="PROSITE" id="PS50043"/>
    </source>
</evidence>
<keyword evidence="3" id="KW-0238">DNA-binding</keyword>
<feature type="domain" description="Response regulatory" evidence="7">
    <location>
        <begin position="3"/>
        <end position="119"/>
    </location>
</feature>
<name>A0A4S8HIA4_9BACT</name>
<evidence type="ECO:0000256" key="3">
    <source>
        <dbReference type="ARBA" id="ARBA00023125"/>
    </source>
</evidence>
<reference evidence="8 9" key="1">
    <citation type="submission" date="2019-04" db="EMBL/GenBank/DDBJ databases">
        <title>Niastella caeni sp. nov., isolated from activated sludge.</title>
        <authorList>
            <person name="Sheng M."/>
        </authorList>
    </citation>
    <scope>NUCLEOTIDE SEQUENCE [LARGE SCALE GENOMIC DNA]</scope>
    <source>
        <strain evidence="8 9">HX-2-15</strain>
    </source>
</reference>
<dbReference type="PRINTS" id="PR00038">
    <property type="entry name" value="HTHLUXR"/>
</dbReference>
<evidence type="ECO:0000256" key="5">
    <source>
        <dbReference type="PROSITE-ProRule" id="PRU00169"/>
    </source>
</evidence>